<dbReference type="EMBL" id="HACA01017963">
    <property type="protein sequence ID" value="CDW35324.1"/>
    <property type="molecule type" value="Transcribed_RNA"/>
</dbReference>
<evidence type="ECO:0000313" key="1">
    <source>
        <dbReference type="EMBL" id="CDW35324.1"/>
    </source>
</evidence>
<protein>
    <submittedName>
        <fullName evidence="1">Uncharacterized protein</fullName>
    </submittedName>
</protein>
<organism evidence="1">
    <name type="scientific">Lepeophtheirus salmonis</name>
    <name type="common">Salmon louse</name>
    <name type="synonym">Caligus salmonis</name>
    <dbReference type="NCBI Taxonomy" id="72036"/>
    <lineage>
        <taxon>Eukaryota</taxon>
        <taxon>Metazoa</taxon>
        <taxon>Ecdysozoa</taxon>
        <taxon>Arthropoda</taxon>
        <taxon>Crustacea</taxon>
        <taxon>Multicrustacea</taxon>
        <taxon>Hexanauplia</taxon>
        <taxon>Copepoda</taxon>
        <taxon>Siphonostomatoida</taxon>
        <taxon>Caligidae</taxon>
        <taxon>Lepeophtheirus</taxon>
    </lineage>
</organism>
<accession>A0A0K2UAR6</accession>
<reference evidence="1" key="1">
    <citation type="submission" date="2014-05" db="EMBL/GenBank/DDBJ databases">
        <authorList>
            <person name="Chronopoulou M."/>
        </authorList>
    </citation>
    <scope>NUCLEOTIDE SEQUENCE</scope>
    <source>
        <tissue evidence="1">Whole organism</tissue>
    </source>
</reference>
<name>A0A0K2UAR6_LEPSM</name>
<dbReference type="AlphaFoldDB" id="A0A0K2UAR6"/>
<sequence length="107" mass="12519">MIIGSVQTLKKKKKVQHSKCTLPAKFEKSPYFLNTPCILDLRHSNDSKFVEYEINQFVVLFNKYNICIYSILNRSTSVLDHNSFRFCHLLSLLRDRSVEYSNAQLVT</sequence>
<proteinExistence type="predicted"/>